<organism evidence="3 4">
    <name type="scientific">Nakamurella flava</name>
    <dbReference type="NCBI Taxonomy" id="2576308"/>
    <lineage>
        <taxon>Bacteria</taxon>
        <taxon>Bacillati</taxon>
        <taxon>Actinomycetota</taxon>
        <taxon>Actinomycetes</taxon>
        <taxon>Nakamurellales</taxon>
        <taxon>Nakamurellaceae</taxon>
        <taxon>Nakamurella</taxon>
    </lineage>
</organism>
<dbReference type="EMBL" id="SZZH01000006">
    <property type="protein sequence ID" value="TKV57128.1"/>
    <property type="molecule type" value="Genomic_DNA"/>
</dbReference>
<reference evidence="3 4" key="1">
    <citation type="submission" date="2019-05" db="EMBL/GenBank/DDBJ databases">
        <title>Nakamurella sp. N5BH11, whole genome shotgun sequence.</title>
        <authorList>
            <person name="Tuo L."/>
        </authorList>
    </citation>
    <scope>NUCLEOTIDE SEQUENCE [LARGE SCALE GENOMIC DNA]</scope>
    <source>
        <strain evidence="3 4">N5BH11</strain>
    </source>
</reference>
<proteinExistence type="predicted"/>
<keyword evidence="4" id="KW-1185">Reference proteome</keyword>
<dbReference type="PANTHER" id="PTHR30204:SF98">
    <property type="entry name" value="HTH-TYPE TRANSCRIPTIONAL REGULATOR ADHR"/>
    <property type="match status" value="1"/>
</dbReference>
<keyword evidence="1" id="KW-0238">DNA-binding</keyword>
<dbReference type="SUPFAM" id="SSF46955">
    <property type="entry name" value="Putative DNA-binding domain"/>
    <property type="match status" value="1"/>
</dbReference>
<evidence type="ECO:0000313" key="3">
    <source>
        <dbReference type="EMBL" id="TKV57128.1"/>
    </source>
</evidence>
<accession>A0A4U6QB08</accession>
<dbReference type="GO" id="GO:0003677">
    <property type="term" value="F:DNA binding"/>
    <property type="evidence" value="ECO:0007669"/>
    <property type="project" value="UniProtKB-KW"/>
</dbReference>
<comment type="caution">
    <text evidence="3">The sequence shown here is derived from an EMBL/GenBank/DDBJ whole genome shotgun (WGS) entry which is preliminary data.</text>
</comment>
<protein>
    <submittedName>
        <fullName evidence="3">MerR family transcriptional regulator</fullName>
    </submittedName>
</protein>
<dbReference type="SMART" id="SM00422">
    <property type="entry name" value="HTH_MERR"/>
    <property type="match status" value="1"/>
</dbReference>
<dbReference type="OrthoDB" id="5242095at2"/>
<dbReference type="Proteomes" id="UP000306985">
    <property type="component" value="Unassembled WGS sequence"/>
</dbReference>
<dbReference type="PRINTS" id="PR00040">
    <property type="entry name" value="HTHMERR"/>
</dbReference>
<gene>
    <name evidence="3" type="ORF">FDO65_18065</name>
</gene>
<feature type="domain" description="HTH merR-type" evidence="2">
    <location>
        <begin position="1"/>
        <end position="64"/>
    </location>
</feature>
<dbReference type="InterPro" id="IPR047057">
    <property type="entry name" value="MerR_fam"/>
</dbReference>
<dbReference type="CDD" id="cd01109">
    <property type="entry name" value="HTH_YyaN"/>
    <property type="match status" value="1"/>
</dbReference>
<dbReference type="GO" id="GO:0003700">
    <property type="term" value="F:DNA-binding transcription factor activity"/>
    <property type="evidence" value="ECO:0007669"/>
    <property type="project" value="InterPro"/>
</dbReference>
<sequence>MAAVTGLTAHTLRWYERVGLIRPIARTSGGRRRYDEQDVGWVAFLLRLRETGMPVAQMREYADLRAQGPATTRARLAVLERHQAALREQIARLQSHDAALADKIAAYRDTLLGADSRVDGAAS</sequence>
<evidence type="ECO:0000313" key="4">
    <source>
        <dbReference type="Proteomes" id="UP000306985"/>
    </source>
</evidence>
<dbReference type="InterPro" id="IPR000551">
    <property type="entry name" value="MerR-type_HTH_dom"/>
</dbReference>
<dbReference type="InterPro" id="IPR009061">
    <property type="entry name" value="DNA-bd_dom_put_sf"/>
</dbReference>
<dbReference type="AlphaFoldDB" id="A0A4U6QB08"/>
<evidence type="ECO:0000259" key="2">
    <source>
        <dbReference type="PROSITE" id="PS50937"/>
    </source>
</evidence>
<dbReference type="PANTHER" id="PTHR30204">
    <property type="entry name" value="REDOX-CYCLING DRUG-SENSING TRANSCRIPTIONAL ACTIVATOR SOXR"/>
    <property type="match status" value="1"/>
</dbReference>
<name>A0A4U6QB08_9ACTN</name>
<evidence type="ECO:0000256" key="1">
    <source>
        <dbReference type="ARBA" id="ARBA00023125"/>
    </source>
</evidence>
<dbReference type="Pfam" id="PF13411">
    <property type="entry name" value="MerR_1"/>
    <property type="match status" value="1"/>
</dbReference>
<dbReference type="Gene3D" id="1.10.1660.10">
    <property type="match status" value="1"/>
</dbReference>
<dbReference type="PROSITE" id="PS50937">
    <property type="entry name" value="HTH_MERR_2"/>
    <property type="match status" value="1"/>
</dbReference>